<dbReference type="Pfam" id="PF00931">
    <property type="entry name" value="NB-ARC"/>
    <property type="match status" value="1"/>
</dbReference>
<dbReference type="SUPFAM" id="SSF52540">
    <property type="entry name" value="P-loop containing nucleoside triphosphate hydrolases"/>
    <property type="match status" value="1"/>
</dbReference>
<comment type="caution">
    <text evidence="7">The sequence shown here is derived from an EMBL/GenBank/DDBJ whole genome shotgun (WGS) entry which is preliminary data.</text>
</comment>
<dbReference type="CDD" id="cd06170">
    <property type="entry name" value="LuxR_C_like"/>
    <property type="match status" value="1"/>
</dbReference>
<dbReference type="PROSITE" id="PS50011">
    <property type="entry name" value="PROTEIN_KINASE_DOM"/>
    <property type="match status" value="1"/>
</dbReference>
<evidence type="ECO:0000259" key="6">
    <source>
        <dbReference type="PROSITE" id="PS50043"/>
    </source>
</evidence>
<dbReference type="Pfam" id="PF25872">
    <property type="entry name" value="HTH_77"/>
    <property type="match status" value="1"/>
</dbReference>
<dbReference type="SUPFAM" id="SSF48452">
    <property type="entry name" value="TPR-like"/>
    <property type="match status" value="1"/>
</dbReference>
<evidence type="ECO:0000256" key="1">
    <source>
        <dbReference type="ARBA" id="ARBA00022741"/>
    </source>
</evidence>
<dbReference type="Pfam" id="PF00069">
    <property type="entry name" value="Pkinase"/>
    <property type="match status" value="1"/>
</dbReference>
<feature type="binding site" evidence="3">
    <location>
        <position position="77"/>
    </location>
    <ligand>
        <name>ATP</name>
        <dbReference type="ChEBI" id="CHEBI:30616"/>
    </ligand>
</feature>
<accession>A0ABP8NVW6</accession>
<dbReference type="CDD" id="cd14014">
    <property type="entry name" value="STKc_PknB_like"/>
    <property type="match status" value="1"/>
</dbReference>
<dbReference type="PROSITE" id="PS50043">
    <property type="entry name" value="HTH_LUXR_2"/>
    <property type="match status" value="1"/>
</dbReference>
<dbReference type="RefSeq" id="WP_345342984.1">
    <property type="nucleotide sequence ID" value="NZ_BAABFB010000029.1"/>
</dbReference>
<dbReference type="Gene3D" id="3.30.200.20">
    <property type="entry name" value="Phosphorylase Kinase, domain 1"/>
    <property type="match status" value="1"/>
</dbReference>
<keyword evidence="2 3" id="KW-0067">ATP-binding</keyword>
<dbReference type="Pfam" id="PF00196">
    <property type="entry name" value="GerE"/>
    <property type="match status" value="1"/>
</dbReference>
<dbReference type="InterPro" id="IPR027417">
    <property type="entry name" value="P-loop_NTPase"/>
</dbReference>
<dbReference type="InterPro" id="IPR002182">
    <property type="entry name" value="NB-ARC"/>
</dbReference>
<dbReference type="PRINTS" id="PR00364">
    <property type="entry name" value="DISEASERSIST"/>
</dbReference>
<dbReference type="InterPro" id="IPR036388">
    <property type="entry name" value="WH-like_DNA-bd_sf"/>
</dbReference>
<dbReference type="InterPro" id="IPR011009">
    <property type="entry name" value="Kinase-like_dom_sf"/>
</dbReference>
<feature type="region of interest" description="Disordered" evidence="4">
    <location>
        <begin position="303"/>
        <end position="374"/>
    </location>
</feature>
<evidence type="ECO:0000256" key="2">
    <source>
        <dbReference type="ARBA" id="ARBA00022840"/>
    </source>
</evidence>
<name>A0ABP8NVW6_9NOCA</name>
<dbReference type="SUPFAM" id="SSF46894">
    <property type="entry name" value="C-terminal effector domain of the bipartite response regulators"/>
    <property type="match status" value="1"/>
</dbReference>
<feature type="domain" description="HTH luxR-type" evidence="6">
    <location>
        <begin position="1065"/>
        <end position="1130"/>
    </location>
</feature>
<proteinExistence type="predicted"/>
<dbReference type="PROSITE" id="PS00108">
    <property type="entry name" value="PROTEIN_KINASE_ST"/>
    <property type="match status" value="1"/>
</dbReference>
<dbReference type="PANTHER" id="PTHR47691">
    <property type="entry name" value="REGULATOR-RELATED"/>
    <property type="match status" value="1"/>
</dbReference>
<dbReference type="Gene3D" id="1.25.40.10">
    <property type="entry name" value="Tetratricopeptide repeat domain"/>
    <property type="match status" value="1"/>
</dbReference>
<dbReference type="SMART" id="SM00421">
    <property type="entry name" value="HTH_LUXR"/>
    <property type="match status" value="1"/>
</dbReference>
<dbReference type="PANTHER" id="PTHR47691:SF3">
    <property type="entry name" value="HTH-TYPE TRANSCRIPTIONAL REGULATOR RV0890C-RELATED"/>
    <property type="match status" value="1"/>
</dbReference>
<evidence type="ECO:0000313" key="8">
    <source>
        <dbReference type="Proteomes" id="UP001501183"/>
    </source>
</evidence>
<dbReference type="InterPro" id="IPR011990">
    <property type="entry name" value="TPR-like_helical_dom_sf"/>
</dbReference>
<dbReference type="PROSITE" id="PS00107">
    <property type="entry name" value="PROTEIN_KINASE_ATP"/>
    <property type="match status" value="1"/>
</dbReference>
<dbReference type="PROSITE" id="PS00622">
    <property type="entry name" value="HTH_LUXR_1"/>
    <property type="match status" value="1"/>
</dbReference>
<evidence type="ECO:0008006" key="9">
    <source>
        <dbReference type="Google" id="ProtNLM"/>
    </source>
</evidence>
<evidence type="ECO:0000256" key="3">
    <source>
        <dbReference type="PROSITE-ProRule" id="PRU10141"/>
    </source>
</evidence>
<dbReference type="SUPFAM" id="SSF56112">
    <property type="entry name" value="Protein kinase-like (PK-like)"/>
    <property type="match status" value="1"/>
</dbReference>
<gene>
    <name evidence="7" type="ORF">GCM10023094_13200</name>
</gene>
<dbReference type="EMBL" id="BAABFB010000029">
    <property type="protein sequence ID" value="GAA4475558.1"/>
    <property type="molecule type" value="Genomic_DNA"/>
</dbReference>
<dbReference type="InterPro" id="IPR000792">
    <property type="entry name" value="Tscrpt_reg_LuxR_C"/>
</dbReference>
<dbReference type="PRINTS" id="PR00038">
    <property type="entry name" value="HTHLUXR"/>
</dbReference>
<keyword evidence="1 3" id="KW-0547">Nucleotide-binding</keyword>
<dbReference type="Gene3D" id="1.10.510.10">
    <property type="entry name" value="Transferase(Phosphotransferase) domain 1"/>
    <property type="match status" value="1"/>
</dbReference>
<protein>
    <recommendedName>
        <fullName evidence="9">Non-specific serine/threonine protein kinase</fullName>
    </recommendedName>
</protein>
<dbReference type="InterPro" id="IPR000719">
    <property type="entry name" value="Prot_kinase_dom"/>
</dbReference>
<dbReference type="InterPro" id="IPR008271">
    <property type="entry name" value="Ser/Thr_kinase_AS"/>
</dbReference>
<organism evidence="7 8">
    <name type="scientific">Rhodococcus olei</name>
    <dbReference type="NCBI Taxonomy" id="2161675"/>
    <lineage>
        <taxon>Bacteria</taxon>
        <taxon>Bacillati</taxon>
        <taxon>Actinomycetota</taxon>
        <taxon>Actinomycetes</taxon>
        <taxon>Mycobacteriales</taxon>
        <taxon>Nocardiaceae</taxon>
        <taxon>Rhodococcus</taxon>
    </lineage>
</organism>
<dbReference type="Gene3D" id="1.10.10.10">
    <property type="entry name" value="Winged helix-like DNA-binding domain superfamily/Winged helix DNA-binding domain"/>
    <property type="match status" value="1"/>
</dbReference>
<sequence>MRTGWGPRPVVDAAGIVLVVSLMAEFDPSATRRDVGSSIADELHAAGFEGAVEIGQGGFGVVFRCRQPSLDRTVAVKVLTSACDAENLERFLREQRAMGRLTGHPNIVHVLQVGVTDGGSPFIVMDYHPHGSLDDRIRRDGPLPWQECLQVGVKLAGALETAHRFGVLHRDVKPANILLTEYGEPQLTDFGIAHMTGGFHTSAGIVTGSPAFTAPEVLRGEPPGPASDVYSLGATLFCAMTGHAAFERRSGEKVLAHFVRITTHPIPDLRDRGIPDDVCATVERAMSPSPDARPASAAEFGDALRGSEGRHGCPVDVMPLRSEPADRPDATAGHRPGAVSGGQGSRAGDSDDSSVPMPAPSRTGPRRGKAGNLPLNLSSFVDRRHETAEVRGSLAQSRLVTLTGVGGVGKTRLALQVADDSRRAFEDGVWFVELGELHEPGLLVQAISGTLGLQDRSVRPPLAVLTDHLAESRLLLVLDNCEHLVEGVAVLAESLLRSCPGVRILATSREPLGIRGEVVMRVPPLSVPEPSRPAAAPGEVAGSHAVALFEQRALAALPGFTLTEGNAAAVAQICRRLEGLPLPIELAAARLRAMSIEQIVQRLDDKLRLLTLGNRTTPSRQQTLRLSIDWSYDLCTAEERWLWVRLAVFSGGFELDAAEGILGGAPTQGEVLDVVASLVDKSILVREDAGADVRYRLLDTIRDYGREKLHETGEYAQLRRRHRDWYEQLVLRARAEWIGARQVEWIARLEREQPNLRDALEFCLTEADEAEAGMRIATALYDFWILRGMSREGWHWIDRALAAGGDHPTVDRVDALCVAGMLAFWHNDITAGAALTERASDLAARLGSAHASALVTKTQGCLEVTIGDVRSGVANLERAAAAFRGESDLPHLVPTLAWLAFGLELLGDMTRATAAYQQLVALTQARGEVVWRAMALSDYGFAIWQQGDRRRGVEFLEQALRLSREVGSRPGYGWGLLQLAWTSVEALPERAAVLMGAADAVLTGTDNALTIAGMATTRAEFAKRARIALGEKAFTAALKRGRALRVDEAIAYALGEQPRAASPPPGGGVVALTRREQQVAELVAEGLSNKAIADKLVISKRTVDGHVEHVLAKLGFASRTQVAAWVQSRKSDS</sequence>
<dbReference type="SMART" id="SM00220">
    <property type="entry name" value="S_TKc"/>
    <property type="match status" value="1"/>
</dbReference>
<dbReference type="InterPro" id="IPR058852">
    <property type="entry name" value="HTH_77"/>
</dbReference>
<dbReference type="InterPro" id="IPR017441">
    <property type="entry name" value="Protein_kinase_ATP_BS"/>
</dbReference>
<dbReference type="Gene3D" id="3.40.50.300">
    <property type="entry name" value="P-loop containing nucleotide triphosphate hydrolases"/>
    <property type="match status" value="1"/>
</dbReference>
<keyword evidence="8" id="KW-1185">Reference proteome</keyword>
<evidence type="ECO:0000259" key="5">
    <source>
        <dbReference type="PROSITE" id="PS50011"/>
    </source>
</evidence>
<evidence type="ECO:0000313" key="7">
    <source>
        <dbReference type="EMBL" id="GAA4475558.1"/>
    </source>
</evidence>
<dbReference type="Proteomes" id="UP001501183">
    <property type="component" value="Unassembled WGS sequence"/>
</dbReference>
<evidence type="ECO:0000256" key="4">
    <source>
        <dbReference type="SAM" id="MobiDB-lite"/>
    </source>
</evidence>
<dbReference type="InterPro" id="IPR016032">
    <property type="entry name" value="Sig_transdc_resp-reg_C-effctor"/>
</dbReference>
<feature type="domain" description="Protein kinase" evidence="5">
    <location>
        <begin position="48"/>
        <end position="305"/>
    </location>
</feature>
<reference evidence="8" key="1">
    <citation type="journal article" date="2019" name="Int. J. Syst. Evol. Microbiol.">
        <title>The Global Catalogue of Microorganisms (GCM) 10K type strain sequencing project: providing services to taxonomists for standard genome sequencing and annotation.</title>
        <authorList>
            <consortium name="The Broad Institute Genomics Platform"/>
            <consortium name="The Broad Institute Genome Sequencing Center for Infectious Disease"/>
            <person name="Wu L."/>
            <person name="Ma J."/>
        </authorList>
    </citation>
    <scope>NUCLEOTIDE SEQUENCE [LARGE SCALE GENOMIC DNA]</scope>
    <source>
        <strain evidence="8">JCM 32206</strain>
    </source>
</reference>